<dbReference type="VEuPathDB" id="CryptoDB:GNI_170120"/>
<dbReference type="AlphaFoldDB" id="A0A023AYX7"/>
<keyword evidence="4" id="KW-0540">Nuclease</keyword>
<dbReference type="Pfam" id="PF00078">
    <property type="entry name" value="RVT_1"/>
    <property type="match status" value="1"/>
</dbReference>
<evidence type="ECO:0000256" key="2">
    <source>
        <dbReference type="ARBA" id="ARBA00022679"/>
    </source>
</evidence>
<dbReference type="GO" id="GO:0008233">
    <property type="term" value="F:peptidase activity"/>
    <property type="evidence" value="ECO:0007669"/>
    <property type="project" value="UniProtKB-KW"/>
</dbReference>
<evidence type="ECO:0000256" key="1">
    <source>
        <dbReference type="ARBA" id="ARBA00022670"/>
    </source>
</evidence>
<keyword evidence="3" id="KW-0548">Nucleotidyltransferase</keyword>
<keyword evidence="1" id="KW-0645">Protease</keyword>
<evidence type="ECO:0000256" key="5">
    <source>
        <dbReference type="ARBA" id="ARBA00022759"/>
    </source>
</evidence>
<dbReference type="GO" id="GO:0006508">
    <property type="term" value="P:proteolysis"/>
    <property type="evidence" value="ECO:0007669"/>
    <property type="project" value="UniProtKB-KW"/>
</dbReference>
<dbReference type="InterPro" id="IPR043128">
    <property type="entry name" value="Rev_trsase/Diguanyl_cyclase"/>
</dbReference>
<comment type="caution">
    <text evidence="9">The sequence shown here is derived from an EMBL/GenBank/DDBJ whole genome shotgun (WGS) entry which is preliminary data.</text>
</comment>
<dbReference type="Proteomes" id="UP000019763">
    <property type="component" value="Unassembled WGS sequence"/>
</dbReference>
<evidence type="ECO:0000256" key="3">
    <source>
        <dbReference type="ARBA" id="ARBA00022695"/>
    </source>
</evidence>
<dbReference type="RefSeq" id="XP_011133284.1">
    <property type="nucleotide sequence ID" value="XM_011134982.1"/>
</dbReference>
<evidence type="ECO:0000256" key="6">
    <source>
        <dbReference type="ARBA" id="ARBA00022801"/>
    </source>
</evidence>
<dbReference type="InterPro" id="IPR043502">
    <property type="entry name" value="DNA/RNA_pol_sf"/>
</dbReference>
<dbReference type="GO" id="GO:0004519">
    <property type="term" value="F:endonuclease activity"/>
    <property type="evidence" value="ECO:0007669"/>
    <property type="project" value="UniProtKB-KW"/>
</dbReference>
<dbReference type="PANTHER" id="PTHR24559:SF444">
    <property type="entry name" value="REVERSE TRANSCRIPTASE DOMAIN-CONTAINING PROTEIN"/>
    <property type="match status" value="1"/>
</dbReference>
<dbReference type="eggNOG" id="KOG0017">
    <property type="taxonomic scope" value="Eukaryota"/>
</dbReference>
<dbReference type="GO" id="GO:0003964">
    <property type="term" value="F:RNA-directed DNA polymerase activity"/>
    <property type="evidence" value="ECO:0007669"/>
    <property type="project" value="UniProtKB-KW"/>
</dbReference>
<organism evidence="9 10">
    <name type="scientific">Gregarina niphandrodes</name>
    <name type="common">Septate eugregarine</name>
    <dbReference type="NCBI Taxonomy" id="110365"/>
    <lineage>
        <taxon>Eukaryota</taxon>
        <taxon>Sar</taxon>
        <taxon>Alveolata</taxon>
        <taxon>Apicomplexa</taxon>
        <taxon>Conoidasida</taxon>
        <taxon>Gregarinasina</taxon>
        <taxon>Eugregarinorida</taxon>
        <taxon>Gregarinidae</taxon>
        <taxon>Gregarina</taxon>
    </lineage>
</organism>
<dbReference type="EMBL" id="AFNH02001274">
    <property type="protein sequence ID" value="EZG43485.1"/>
    <property type="molecule type" value="Genomic_DNA"/>
</dbReference>
<keyword evidence="10" id="KW-1185">Reference proteome</keyword>
<dbReference type="OrthoDB" id="2013610at2759"/>
<evidence type="ECO:0000256" key="4">
    <source>
        <dbReference type="ARBA" id="ARBA00022722"/>
    </source>
</evidence>
<dbReference type="Gene3D" id="3.10.10.10">
    <property type="entry name" value="HIV Type 1 Reverse Transcriptase, subunit A, domain 1"/>
    <property type="match status" value="1"/>
</dbReference>
<dbReference type="CDD" id="cd01647">
    <property type="entry name" value="RT_LTR"/>
    <property type="match status" value="1"/>
</dbReference>
<reference evidence="9" key="1">
    <citation type="submission" date="2013-12" db="EMBL/GenBank/DDBJ databases">
        <authorList>
            <person name="Omoto C.K."/>
            <person name="Sibley D."/>
            <person name="Venepally P."/>
            <person name="Hadjithomas M."/>
            <person name="Karamycheva S."/>
            <person name="Brunk B."/>
            <person name="Roos D."/>
            <person name="Caler E."/>
            <person name="Lorenzi H."/>
        </authorList>
    </citation>
    <scope>NUCLEOTIDE SEQUENCE</scope>
</reference>
<dbReference type="PANTHER" id="PTHR24559">
    <property type="entry name" value="TRANSPOSON TY3-I GAG-POL POLYPROTEIN"/>
    <property type="match status" value="1"/>
</dbReference>
<dbReference type="InterPro" id="IPR053134">
    <property type="entry name" value="RNA-dir_DNA_polymerase"/>
</dbReference>
<keyword evidence="7" id="KW-0695">RNA-directed DNA polymerase</keyword>
<evidence type="ECO:0000259" key="8">
    <source>
        <dbReference type="Pfam" id="PF00078"/>
    </source>
</evidence>
<sequence>MNSGFWNVPIAQESKHLTAFATPFGLFEFKVMPFGIKSSPAEFQRAVDMVFEEVLDDPTPCYIDDTSTSGEIRASGSGPK</sequence>
<dbReference type="Gene3D" id="3.30.70.270">
    <property type="match status" value="1"/>
</dbReference>
<dbReference type="SUPFAM" id="SSF56672">
    <property type="entry name" value="DNA/RNA polymerases"/>
    <property type="match status" value="1"/>
</dbReference>
<proteinExistence type="predicted"/>
<evidence type="ECO:0000313" key="9">
    <source>
        <dbReference type="EMBL" id="EZG43485.1"/>
    </source>
</evidence>
<dbReference type="GeneID" id="22915827"/>
<gene>
    <name evidence="9" type="ORF">GNI_170120</name>
</gene>
<accession>A0A023AYX7</accession>
<keyword evidence="2" id="KW-0808">Transferase</keyword>
<evidence type="ECO:0000256" key="7">
    <source>
        <dbReference type="ARBA" id="ARBA00022918"/>
    </source>
</evidence>
<dbReference type="FunFam" id="3.10.10.10:FF:000007">
    <property type="entry name" value="Retrovirus-related Pol polyprotein from transposon 17.6-like Protein"/>
    <property type="match status" value="1"/>
</dbReference>
<evidence type="ECO:0000313" key="10">
    <source>
        <dbReference type="Proteomes" id="UP000019763"/>
    </source>
</evidence>
<dbReference type="InterPro" id="IPR000477">
    <property type="entry name" value="RT_dom"/>
</dbReference>
<name>A0A023AYX7_GRENI</name>
<keyword evidence="6" id="KW-0378">Hydrolase</keyword>
<keyword evidence="5" id="KW-0255">Endonuclease</keyword>
<protein>
    <submittedName>
        <fullName evidence="9">Pol polyprotein</fullName>
    </submittedName>
</protein>
<feature type="domain" description="Reverse transcriptase" evidence="8">
    <location>
        <begin position="2"/>
        <end position="66"/>
    </location>
</feature>